<keyword evidence="7 12" id="KW-0560">Oxidoreductase</keyword>
<dbReference type="NCBIfam" id="TIGR00676">
    <property type="entry name" value="fadh2"/>
    <property type="match status" value="1"/>
</dbReference>
<evidence type="ECO:0000256" key="8">
    <source>
        <dbReference type="ARBA" id="ARBA00023027"/>
    </source>
</evidence>
<keyword evidence="8" id="KW-0520">NAD</keyword>
<evidence type="ECO:0000256" key="10">
    <source>
        <dbReference type="ARBA" id="ARBA00034478"/>
    </source>
</evidence>
<dbReference type="Pfam" id="PF02219">
    <property type="entry name" value="MTHFR"/>
    <property type="match status" value="1"/>
</dbReference>
<evidence type="ECO:0000256" key="5">
    <source>
        <dbReference type="ARBA" id="ARBA00022630"/>
    </source>
</evidence>
<keyword evidence="15" id="KW-1185">Reference proteome</keyword>
<feature type="region of interest" description="Disordered" evidence="13">
    <location>
        <begin position="1"/>
        <end position="22"/>
    </location>
</feature>
<evidence type="ECO:0000256" key="2">
    <source>
        <dbReference type="ARBA" id="ARBA00004777"/>
    </source>
</evidence>
<keyword evidence="4" id="KW-0028">Amino-acid biosynthesis</keyword>
<dbReference type="Proteomes" id="UP001500383">
    <property type="component" value="Unassembled WGS sequence"/>
</dbReference>
<reference evidence="15" key="1">
    <citation type="journal article" date="2019" name="Int. J. Syst. Evol. Microbiol.">
        <title>The Global Catalogue of Microorganisms (GCM) 10K type strain sequencing project: providing services to taxonomists for standard genome sequencing and annotation.</title>
        <authorList>
            <consortium name="The Broad Institute Genomics Platform"/>
            <consortium name="The Broad Institute Genome Sequencing Center for Infectious Disease"/>
            <person name="Wu L."/>
            <person name="Ma J."/>
        </authorList>
    </citation>
    <scope>NUCLEOTIDE SEQUENCE [LARGE SCALE GENOMIC DNA]</scope>
    <source>
        <strain evidence="15">JCM 16002</strain>
    </source>
</reference>
<keyword evidence="9" id="KW-0486">Methionine biosynthesis</keyword>
<organism evidence="14 15">
    <name type="scientific">Dietzia cercidiphylli</name>
    <dbReference type="NCBI Taxonomy" id="498199"/>
    <lineage>
        <taxon>Bacteria</taxon>
        <taxon>Bacillati</taxon>
        <taxon>Actinomycetota</taxon>
        <taxon>Actinomycetes</taxon>
        <taxon>Mycobacteriales</taxon>
        <taxon>Dietziaceae</taxon>
        <taxon>Dietzia</taxon>
    </lineage>
</organism>
<dbReference type="SUPFAM" id="SSF51730">
    <property type="entry name" value="FAD-linked oxidoreductase"/>
    <property type="match status" value="1"/>
</dbReference>
<evidence type="ECO:0000256" key="12">
    <source>
        <dbReference type="RuleBase" id="RU003862"/>
    </source>
</evidence>
<evidence type="ECO:0000256" key="4">
    <source>
        <dbReference type="ARBA" id="ARBA00022605"/>
    </source>
</evidence>
<dbReference type="CDD" id="cd00537">
    <property type="entry name" value="MTHFR"/>
    <property type="match status" value="1"/>
</dbReference>
<evidence type="ECO:0000256" key="6">
    <source>
        <dbReference type="ARBA" id="ARBA00022827"/>
    </source>
</evidence>
<dbReference type="InterPro" id="IPR004620">
    <property type="entry name" value="MTHF_reductase_bac"/>
</dbReference>
<evidence type="ECO:0000256" key="11">
    <source>
        <dbReference type="ARBA" id="ARBA00048628"/>
    </source>
</evidence>
<comment type="caution">
    <text evidence="14">The sequence shown here is derived from an EMBL/GenBank/DDBJ whole genome shotgun (WGS) entry which is preliminary data.</text>
</comment>
<dbReference type="EC" id="1.5.1.54" evidence="12"/>
<gene>
    <name evidence="14" type="primary">metF</name>
    <name evidence="14" type="ORF">GCM10009831_17130</name>
</gene>
<evidence type="ECO:0000256" key="1">
    <source>
        <dbReference type="ARBA" id="ARBA00001974"/>
    </source>
</evidence>
<evidence type="ECO:0000256" key="13">
    <source>
        <dbReference type="SAM" id="MobiDB-lite"/>
    </source>
</evidence>
<evidence type="ECO:0000256" key="7">
    <source>
        <dbReference type="ARBA" id="ARBA00023002"/>
    </source>
</evidence>
<protein>
    <recommendedName>
        <fullName evidence="12">Methylenetetrahydrofolate reductase</fullName>
        <ecNumber evidence="12">1.5.1.54</ecNumber>
    </recommendedName>
</protein>
<comment type="cofactor">
    <cofactor evidence="1 12">
        <name>FAD</name>
        <dbReference type="ChEBI" id="CHEBI:57692"/>
    </cofactor>
</comment>
<comment type="catalytic activity">
    <reaction evidence="11">
        <text>(6S)-5-methyl-5,6,7,8-tetrahydrofolate + NAD(+) = (6R)-5,10-methylene-5,6,7,8-tetrahydrofolate + NADH + H(+)</text>
        <dbReference type="Rhea" id="RHEA:19821"/>
        <dbReference type="ChEBI" id="CHEBI:15378"/>
        <dbReference type="ChEBI" id="CHEBI:15636"/>
        <dbReference type="ChEBI" id="CHEBI:18608"/>
        <dbReference type="ChEBI" id="CHEBI:57540"/>
        <dbReference type="ChEBI" id="CHEBI:57945"/>
        <dbReference type="EC" id="1.5.1.54"/>
    </reaction>
    <physiologicalReaction direction="right-to-left" evidence="11">
        <dbReference type="Rhea" id="RHEA:19823"/>
    </physiologicalReaction>
</comment>
<sequence length="332" mass="36137">MSGYPGPVTQLPDIDPAGGDRHPSIVDRIASSSTPRVPFSVEFYPPRDEAAEARLWRAASVFSELGAAFVSVTYGAGGSTRDRTVRVVEKVVSETDLVPIAHLTAVGHTIAELREMIQMYADVGVTNILALRGDPPGDPLGDWTPHPEGLHYAEELVRLIHEVGDFHVGVASFPEGHYRARDLDHDTEILLNKLRAGAEYSITQMFWDVEHYLRLRDRLAVADPEQAAKPIIPGLMPVTSLRQVRRMVELSGCALPDGLSDRLRAAAGDGPEEDRAAVREVGIEFATELCERLIGEGVPCLHFNTLNFSRATHEVLANLSMVPSPGVGATRA</sequence>
<evidence type="ECO:0000256" key="3">
    <source>
        <dbReference type="ARBA" id="ARBA00006743"/>
    </source>
</evidence>
<evidence type="ECO:0000313" key="15">
    <source>
        <dbReference type="Proteomes" id="UP001500383"/>
    </source>
</evidence>
<dbReference type="PANTHER" id="PTHR45754:SF3">
    <property type="entry name" value="METHYLENETETRAHYDROFOLATE REDUCTASE (NADPH)"/>
    <property type="match status" value="1"/>
</dbReference>
<accession>A0ABP4UM27</accession>
<dbReference type="InterPro" id="IPR029041">
    <property type="entry name" value="FAD-linked_oxidoreductase-like"/>
</dbReference>
<evidence type="ECO:0000313" key="14">
    <source>
        <dbReference type="EMBL" id="GAA1708045.1"/>
    </source>
</evidence>
<keyword evidence="5 12" id="KW-0285">Flavoprotein</keyword>
<proteinExistence type="inferred from homology"/>
<dbReference type="Gene3D" id="3.20.20.220">
    <property type="match status" value="1"/>
</dbReference>
<comment type="pathway">
    <text evidence="2 12">One-carbon metabolism; tetrahydrofolate interconversion.</text>
</comment>
<dbReference type="InterPro" id="IPR003171">
    <property type="entry name" value="Mehydrof_redctse-like"/>
</dbReference>
<evidence type="ECO:0000256" key="9">
    <source>
        <dbReference type="ARBA" id="ARBA00023167"/>
    </source>
</evidence>
<name>A0ABP4UM27_9ACTN</name>
<dbReference type="PANTHER" id="PTHR45754">
    <property type="entry name" value="METHYLENETETRAHYDROFOLATE REDUCTASE"/>
    <property type="match status" value="1"/>
</dbReference>
<comment type="similarity">
    <text evidence="3 12">Belongs to the methylenetetrahydrofolate reductase family.</text>
</comment>
<keyword evidence="6 12" id="KW-0274">FAD</keyword>
<comment type="pathway">
    <text evidence="10">Amino-acid biosynthesis; L-methionine biosynthesis via de novo pathway.</text>
</comment>
<dbReference type="EMBL" id="BAAAQG010000007">
    <property type="protein sequence ID" value="GAA1708045.1"/>
    <property type="molecule type" value="Genomic_DNA"/>
</dbReference>